<proteinExistence type="predicted"/>
<accession>A0ABQ9F9M0</accession>
<name>A0ABQ9F9M0_TEGGR</name>
<sequence length="802" mass="92329">MAVYRKIEKDAVKKQMPFSIDWLNSSYQETLLPNAPWHSIEHKISESLASRVEKQFNRIERKEALIQTLGHPFVTKYLPNTSPNPQVLEPPEMTVEDKNKILKEAQAYVNSQIYKVAKEIGYQRMLGIHNNGEQVPDDYGRFLEHTFNVFHRGLDRELYKQETVLAKKKKEEMIQTAKLEKLIRIPVPSRIKPATALSDMSAASTLKPSSPFVKELIHKVEGDPPPLWGSQSDCIGQSVVNILQRDPRKFERVAGRMHGRQLPGNLRAYIWTDVLFRAERKRLHEVNLERVIRERFAKAVTRGVSELKINRATYSPIAGLIQNAVFETYNKTTAMVAFKTERHMKETCRALNVLYVYDRSYEPYLIHWLFPLQVAFQINSNKTEEIGQHAYELAMFLDLLNSSCFPTWPQVFAIAEQVMHTLSLSDPDLYTHLKSIATLNVQVNKKEFLLQLISVEKAKAEELLKATPGGMREQQMSTELLADPLVFLRRWIGEGFVSVLDTPAVMYIWDQCFMQGWQPSVLKNFSLAVIELLRSRFMEARDYNGMKRVFLFEPCKLYTMDIQMSWIHLERGNDLLEIPFLNRQRPPTPSIDQLSQEPVSKSPSVELSGFLQPCGIKDIMLKLIIPSESVERHPFLSKVEARNIKLHVAVYFGSIRLRSRMSLSKAYATKIEKDNYGNTWYEVFFPDDKYVFDNLDLTHYDVEKELGAYPYAIVKAEYYIPGPPSKPSQPVPVGWARVPLFQKGSGSGKASVDSTSRCNTTVGITSWGSDFYITSRRSSREFGVYSANHTFRHRYRRKCTGI</sequence>
<protein>
    <submittedName>
        <fullName evidence="1">Uncharacterized protein</fullName>
    </submittedName>
</protein>
<dbReference type="Proteomes" id="UP001217089">
    <property type="component" value="Unassembled WGS sequence"/>
</dbReference>
<dbReference type="InterPro" id="IPR035969">
    <property type="entry name" value="Rab-GAP_TBC_sf"/>
</dbReference>
<gene>
    <name evidence="1" type="ORF">KUTeg_010425</name>
</gene>
<dbReference type="Gene3D" id="1.10.472.80">
    <property type="entry name" value="Ypt/Rab-GAP domain of gyp1p, domain 3"/>
    <property type="match status" value="1"/>
</dbReference>
<reference evidence="1 2" key="1">
    <citation type="submission" date="2022-12" db="EMBL/GenBank/DDBJ databases">
        <title>Chromosome-level genome of Tegillarca granosa.</title>
        <authorList>
            <person name="Kim J."/>
        </authorList>
    </citation>
    <scope>NUCLEOTIDE SEQUENCE [LARGE SCALE GENOMIC DNA]</scope>
    <source>
        <strain evidence="1">Teg-2019</strain>
        <tissue evidence="1">Adductor muscle</tissue>
    </source>
</reference>
<evidence type="ECO:0000313" key="1">
    <source>
        <dbReference type="EMBL" id="KAJ8313052.1"/>
    </source>
</evidence>
<dbReference type="SUPFAM" id="SSF47923">
    <property type="entry name" value="Ypt/Rab-GAP domain of gyp1p"/>
    <property type="match status" value="1"/>
</dbReference>
<dbReference type="EMBL" id="JARBDR010000440">
    <property type="protein sequence ID" value="KAJ8313052.1"/>
    <property type="molecule type" value="Genomic_DNA"/>
</dbReference>
<organism evidence="1 2">
    <name type="scientific">Tegillarca granosa</name>
    <name type="common">Malaysian cockle</name>
    <name type="synonym">Anadara granosa</name>
    <dbReference type="NCBI Taxonomy" id="220873"/>
    <lineage>
        <taxon>Eukaryota</taxon>
        <taxon>Metazoa</taxon>
        <taxon>Spiralia</taxon>
        <taxon>Lophotrochozoa</taxon>
        <taxon>Mollusca</taxon>
        <taxon>Bivalvia</taxon>
        <taxon>Autobranchia</taxon>
        <taxon>Pteriomorphia</taxon>
        <taxon>Arcoida</taxon>
        <taxon>Arcoidea</taxon>
        <taxon>Arcidae</taxon>
        <taxon>Tegillarca</taxon>
    </lineage>
</organism>
<comment type="caution">
    <text evidence="1">The sequence shown here is derived from an EMBL/GenBank/DDBJ whole genome shotgun (WGS) entry which is preliminary data.</text>
</comment>
<evidence type="ECO:0000313" key="2">
    <source>
        <dbReference type="Proteomes" id="UP001217089"/>
    </source>
</evidence>
<keyword evidence="2" id="KW-1185">Reference proteome</keyword>